<dbReference type="Pfam" id="PF00015">
    <property type="entry name" value="MCPsignal"/>
    <property type="match status" value="1"/>
</dbReference>
<evidence type="ECO:0000256" key="6">
    <source>
        <dbReference type="ARBA" id="ARBA00023136"/>
    </source>
</evidence>
<dbReference type="InterPro" id="IPR029151">
    <property type="entry name" value="Sensor-like_sf"/>
</dbReference>
<dbReference type="SUPFAM" id="SSF103190">
    <property type="entry name" value="Sensory domain-like"/>
    <property type="match status" value="1"/>
</dbReference>
<feature type="coiled-coil region" evidence="10">
    <location>
        <begin position="367"/>
        <end position="411"/>
    </location>
</feature>
<gene>
    <name evidence="15" type="ORF">KL86DPRO_10940</name>
</gene>
<protein>
    <submittedName>
        <fullName evidence="15">Methyl-accepting chemotaxis sensory transducer</fullName>
    </submittedName>
</protein>
<evidence type="ECO:0000313" key="15">
    <source>
        <dbReference type="EMBL" id="SBV95837.1"/>
    </source>
</evidence>
<evidence type="ECO:0000256" key="5">
    <source>
        <dbReference type="ARBA" id="ARBA00022989"/>
    </source>
</evidence>
<evidence type="ECO:0000256" key="1">
    <source>
        <dbReference type="ARBA" id="ARBA00004651"/>
    </source>
</evidence>
<keyword evidence="4 12" id="KW-0812">Transmembrane</keyword>
<dbReference type="Pfam" id="PF00672">
    <property type="entry name" value="HAMP"/>
    <property type="match status" value="1"/>
</dbReference>
<dbReference type="PROSITE" id="PS50111">
    <property type="entry name" value="CHEMOTAXIS_TRANSDUC_2"/>
    <property type="match status" value="1"/>
</dbReference>
<dbReference type="InterPro" id="IPR003660">
    <property type="entry name" value="HAMP_dom"/>
</dbReference>
<reference evidence="15" key="1">
    <citation type="submission" date="2016-04" db="EMBL/GenBank/DDBJ databases">
        <authorList>
            <person name="Evans L.H."/>
            <person name="Alamgir A."/>
            <person name="Owens N."/>
            <person name="Weber N.D."/>
            <person name="Virtaneva K."/>
            <person name="Barbian K."/>
            <person name="Babar A."/>
            <person name="Rosenke K."/>
        </authorList>
    </citation>
    <scope>NUCLEOTIDE SEQUENCE</scope>
    <source>
        <strain evidence="15">86</strain>
    </source>
</reference>
<feature type="compositionally biased region" description="Basic and acidic residues" evidence="11">
    <location>
        <begin position="478"/>
        <end position="488"/>
    </location>
</feature>
<dbReference type="GO" id="GO:0007165">
    <property type="term" value="P:signal transduction"/>
    <property type="evidence" value="ECO:0007669"/>
    <property type="project" value="UniProtKB-KW"/>
</dbReference>
<dbReference type="InterPro" id="IPR004089">
    <property type="entry name" value="MCPsignal_dom"/>
</dbReference>
<feature type="compositionally biased region" description="Low complexity" evidence="11">
    <location>
        <begin position="464"/>
        <end position="477"/>
    </location>
</feature>
<organism evidence="15">
    <name type="scientific">uncultured delta proteobacterium</name>
    <dbReference type="NCBI Taxonomy" id="34034"/>
    <lineage>
        <taxon>Bacteria</taxon>
        <taxon>Deltaproteobacteria</taxon>
        <taxon>environmental samples</taxon>
    </lineage>
</organism>
<dbReference type="SMART" id="SM00304">
    <property type="entry name" value="HAMP"/>
    <property type="match status" value="1"/>
</dbReference>
<keyword evidence="6 12" id="KW-0472">Membrane</keyword>
<dbReference type="EMBL" id="FLUQ01000001">
    <property type="protein sequence ID" value="SBV95837.1"/>
    <property type="molecule type" value="Genomic_DNA"/>
</dbReference>
<name>A0A212J8R6_9DELT</name>
<keyword evidence="10" id="KW-0175">Coiled coil</keyword>
<evidence type="ECO:0000256" key="3">
    <source>
        <dbReference type="ARBA" id="ARBA00022500"/>
    </source>
</evidence>
<feature type="region of interest" description="Disordered" evidence="11">
    <location>
        <begin position="464"/>
        <end position="494"/>
    </location>
</feature>
<evidence type="ECO:0000256" key="9">
    <source>
        <dbReference type="PROSITE-ProRule" id="PRU00284"/>
    </source>
</evidence>
<dbReference type="InterPro" id="IPR033479">
    <property type="entry name" value="dCache_1"/>
</dbReference>
<evidence type="ECO:0000256" key="11">
    <source>
        <dbReference type="SAM" id="MobiDB-lite"/>
    </source>
</evidence>
<evidence type="ECO:0000256" key="4">
    <source>
        <dbReference type="ARBA" id="ARBA00022692"/>
    </source>
</evidence>
<dbReference type="PANTHER" id="PTHR32089:SF112">
    <property type="entry name" value="LYSOZYME-LIKE PROTEIN-RELATED"/>
    <property type="match status" value="1"/>
</dbReference>
<keyword evidence="2" id="KW-1003">Cell membrane</keyword>
<keyword evidence="5 12" id="KW-1133">Transmembrane helix</keyword>
<sequence length="696" mass="74657">MTIKSKLILFFVAGIIIAISGMALLATMQFNNYAVLAFEQQAVSELRRIDTVLTQYVQSGKRAAKRLADNPLLRNGVGKFTNYTQTTTDNLLLYANHNPYEQDVYNLFAAAREADPNFGLIFMGAVDGGFAQAPEKDTLGPGYDPRKRPWYKDAEANPEDLNVSKVYTSSSGALVTGVTSKIYDPQRKLAGVLCIDLDLSSLSKYVNELKIGKTGYAMIFDKDGTILADPKHPGNFMKLVGNVNLPLLSDVMSRKDNFLSGEIDGTKRNIALYTSQALGWKIAVIIDSAEVHAVSTSMVWRLVGVGLAICALFIIAIFLLARSITRPIGMLVTAAEHIAGGKFDALPSKQYFSGEMADLHSSLERMVQELGVLIAKSNEKAVEAEEQTRKATRALADADAARREAEKAKGEGMLLAAQRLESIVQKTKETADTLAKYIEAAVRGASSQLQHVGKTAAAMERMNDSVARVSRSSSDSARNAEETKHKAEGGAGKVSRVKASIGEVETKTSQLKSAITDLGGQAREIGQVMTVITDIADQTNLLALNAAIEAARAGEAGRGFAVVADEVRKLAEKTMTATQEVGSAIKSIQSGIHDSVGGMEEAALAVLNSTELATEAEVALHEILQISEATATQVGDIAAAGEEQAANSEHVSQGTLEVNRIANETSETMHQAKSAVDNLGRLAHDLEQLIRDLKKA</sequence>
<dbReference type="CDD" id="cd18773">
    <property type="entry name" value="PDC1_HK_sensor"/>
    <property type="match status" value="1"/>
</dbReference>
<dbReference type="Pfam" id="PF02743">
    <property type="entry name" value="dCache_1"/>
    <property type="match status" value="1"/>
</dbReference>
<keyword evidence="3" id="KW-0145">Chemotaxis</keyword>
<evidence type="ECO:0000256" key="10">
    <source>
        <dbReference type="SAM" id="Coils"/>
    </source>
</evidence>
<evidence type="ECO:0000256" key="2">
    <source>
        <dbReference type="ARBA" id="ARBA00022475"/>
    </source>
</evidence>
<dbReference type="CDD" id="cd11386">
    <property type="entry name" value="MCP_signal"/>
    <property type="match status" value="1"/>
</dbReference>
<proteinExistence type="inferred from homology"/>
<evidence type="ECO:0000256" key="7">
    <source>
        <dbReference type="ARBA" id="ARBA00023224"/>
    </source>
</evidence>
<evidence type="ECO:0000256" key="12">
    <source>
        <dbReference type="SAM" id="Phobius"/>
    </source>
</evidence>
<comment type="subcellular location">
    <subcellularLocation>
        <location evidence="1">Cell membrane</location>
        <topology evidence="1">Multi-pass membrane protein</topology>
    </subcellularLocation>
</comment>
<feature type="domain" description="HAMP" evidence="14">
    <location>
        <begin position="322"/>
        <end position="375"/>
    </location>
</feature>
<evidence type="ECO:0000259" key="13">
    <source>
        <dbReference type="PROSITE" id="PS50111"/>
    </source>
</evidence>
<dbReference type="GO" id="GO:0005886">
    <property type="term" value="C:plasma membrane"/>
    <property type="evidence" value="ECO:0007669"/>
    <property type="project" value="UniProtKB-SubCell"/>
</dbReference>
<dbReference type="SMART" id="SM00283">
    <property type="entry name" value="MA"/>
    <property type="match status" value="1"/>
</dbReference>
<dbReference type="PANTHER" id="PTHR32089">
    <property type="entry name" value="METHYL-ACCEPTING CHEMOTAXIS PROTEIN MCPB"/>
    <property type="match status" value="1"/>
</dbReference>
<keyword evidence="7 9" id="KW-0807">Transducer</keyword>
<dbReference type="Gene3D" id="1.10.287.950">
    <property type="entry name" value="Methyl-accepting chemotaxis protein"/>
    <property type="match status" value="1"/>
</dbReference>
<comment type="similarity">
    <text evidence="8">Belongs to the methyl-accepting chemotaxis (MCP) protein family.</text>
</comment>
<accession>A0A212J8R6</accession>
<dbReference type="Gene3D" id="3.30.450.20">
    <property type="entry name" value="PAS domain"/>
    <property type="match status" value="2"/>
</dbReference>
<dbReference type="SUPFAM" id="SSF58104">
    <property type="entry name" value="Methyl-accepting chemotaxis protein (MCP) signaling domain"/>
    <property type="match status" value="1"/>
</dbReference>
<evidence type="ECO:0000259" key="14">
    <source>
        <dbReference type="PROSITE" id="PS50885"/>
    </source>
</evidence>
<dbReference type="CDD" id="cd12912">
    <property type="entry name" value="PDC2_MCP_like"/>
    <property type="match status" value="1"/>
</dbReference>
<feature type="transmembrane region" description="Helical" evidence="12">
    <location>
        <begin position="298"/>
        <end position="321"/>
    </location>
</feature>
<dbReference type="PROSITE" id="PS50885">
    <property type="entry name" value="HAMP"/>
    <property type="match status" value="1"/>
</dbReference>
<dbReference type="GO" id="GO:0006935">
    <property type="term" value="P:chemotaxis"/>
    <property type="evidence" value="ECO:0007669"/>
    <property type="project" value="UniProtKB-KW"/>
</dbReference>
<feature type="domain" description="Methyl-accepting transducer" evidence="13">
    <location>
        <begin position="423"/>
        <end position="659"/>
    </location>
</feature>
<dbReference type="Gene3D" id="1.10.8.500">
    <property type="entry name" value="HAMP domain in histidine kinase"/>
    <property type="match status" value="1"/>
</dbReference>
<evidence type="ECO:0000256" key="8">
    <source>
        <dbReference type="ARBA" id="ARBA00029447"/>
    </source>
</evidence>
<dbReference type="AlphaFoldDB" id="A0A212J8R6"/>